<dbReference type="RefSeq" id="WP_109970225.1">
    <property type="nucleotide sequence ID" value="NZ_CP176093.1"/>
</dbReference>
<feature type="domain" description="Glycosyltransferase subfamily 4-like N-terminal" evidence="3">
    <location>
        <begin position="21"/>
        <end position="201"/>
    </location>
</feature>
<evidence type="ECO:0000313" key="5">
    <source>
        <dbReference type="Proteomes" id="UP000245657"/>
    </source>
</evidence>
<dbReference type="GO" id="GO:0016757">
    <property type="term" value="F:glycosyltransferase activity"/>
    <property type="evidence" value="ECO:0007669"/>
    <property type="project" value="InterPro"/>
</dbReference>
<evidence type="ECO:0000259" key="3">
    <source>
        <dbReference type="Pfam" id="PF13439"/>
    </source>
</evidence>
<dbReference type="Proteomes" id="UP000245657">
    <property type="component" value="Unassembled WGS sequence"/>
</dbReference>
<organism evidence="4 5">
    <name type="scientific">Methanospirillum lacunae</name>
    <dbReference type="NCBI Taxonomy" id="668570"/>
    <lineage>
        <taxon>Archaea</taxon>
        <taxon>Methanobacteriati</taxon>
        <taxon>Methanobacteriota</taxon>
        <taxon>Stenosarchaea group</taxon>
        <taxon>Methanomicrobia</taxon>
        <taxon>Methanomicrobiales</taxon>
        <taxon>Methanospirillaceae</taxon>
        <taxon>Methanospirillum</taxon>
    </lineage>
</organism>
<keyword evidence="1" id="KW-0808">Transferase</keyword>
<accession>A0A2V2MNC5</accession>
<dbReference type="OrthoDB" id="132546at2157"/>
<reference evidence="4 5" key="1">
    <citation type="submission" date="2018-05" db="EMBL/GenBank/DDBJ databases">
        <title>Draft genome of Methanospirillum lacunae Ki8-1.</title>
        <authorList>
            <person name="Dueholm M.S."/>
            <person name="Nielsen P.H."/>
            <person name="Bakmann L.F."/>
            <person name="Otzen D.E."/>
        </authorList>
    </citation>
    <scope>NUCLEOTIDE SEQUENCE [LARGE SCALE GENOMIC DNA]</scope>
    <source>
        <strain evidence="4 5">Ki8-1</strain>
    </source>
</reference>
<dbReference type="Pfam" id="PF13439">
    <property type="entry name" value="Glyco_transf_4"/>
    <property type="match status" value="1"/>
</dbReference>
<dbReference type="InterPro" id="IPR028098">
    <property type="entry name" value="Glyco_trans_4-like_N"/>
</dbReference>
<gene>
    <name evidence="4" type="ORF">DK846_17140</name>
</gene>
<dbReference type="SUPFAM" id="SSF53756">
    <property type="entry name" value="UDP-Glycosyltransferase/glycogen phosphorylase"/>
    <property type="match status" value="1"/>
</dbReference>
<dbReference type="AlphaFoldDB" id="A0A2V2MNC5"/>
<evidence type="ECO:0008006" key="6">
    <source>
        <dbReference type="Google" id="ProtNLM"/>
    </source>
</evidence>
<dbReference type="CDD" id="cd03801">
    <property type="entry name" value="GT4_PimA-like"/>
    <property type="match status" value="1"/>
</dbReference>
<name>A0A2V2MNC5_9EURY</name>
<dbReference type="PANTHER" id="PTHR46401:SF2">
    <property type="entry name" value="GLYCOSYLTRANSFERASE WBBK-RELATED"/>
    <property type="match status" value="1"/>
</dbReference>
<evidence type="ECO:0000256" key="1">
    <source>
        <dbReference type="ARBA" id="ARBA00022679"/>
    </source>
</evidence>
<dbReference type="Gene3D" id="3.40.50.2000">
    <property type="entry name" value="Glycogen Phosphorylase B"/>
    <property type="match status" value="2"/>
</dbReference>
<dbReference type="InterPro" id="IPR001296">
    <property type="entry name" value="Glyco_trans_1"/>
</dbReference>
<comment type="caution">
    <text evidence="4">The sequence shown here is derived from an EMBL/GenBank/DDBJ whole genome shotgun (WGS) entry which is preliminary data.</text>
</comment>
<protein>
    <recommendedName>
        <fullName evidence="6">Glycosyltransferase family 1 protein</fullName>
    </recommendedName>
</protein>
<evidence type="ECO:0000259" key="2">
    <source>
        <dbReference type="Pfam" id="PF00534"/>
    </source>
</evidence>
<feature type="domain" description="Glycosyl transferase family 1" evidence="2">
    <location>
        <begin position="212"/>
        <end position="371"/>
    </location>
</feature>
<evidence type="ECO:0000313" key="4">
    <source>
        <dbReference type="EMBL" id="PWR69744.1"/>
    </source>
</evidence>
<sequence>MYSQNFKTYLLSTENPNIGIGGKNTHLLLLERGFQHIGLQYLTIYPSEVLFSNDSPIKQFKRMIKYKDRAALLSPIFRHIYALYDSITPEIQKISTPPTVIFHCHDVLTLSMVNRYFPMQQCVKILTVHGYYTQEIIDDSLLEKSIAIKKYYNSCMNIEKDAVYASDHIIAVDSRIKDYLINKFSYKPSNISIFQNATDTDTFCPVTYDLKKKLRYKYAHKNDDIIIFVPRRLVPKNGVEYAIKAIQMIKQPYVKLVIAGDGLLRKELEGISNGDDRIIFLGEVPHNQIVDYYQLSDIILVPSITSNDIQEATSLSMLEGMACGKTVICSDIGGMQEVLKNSKAGFLVPEKNPESIANIIQDIILNPELEKYGKIARSYVMEHHSYISYAKRLEDLYHSTMKTKGLL</sequence>
<dbReference type="EMBL" id="QGMY01000019">
    <property type="protein sequence ID" value="PWR69744.1"/>
    <property type="molecule type" value="Genomic_DNA"/>
</dbReference>
<keyword evidence="5" id="KW-1185">Reference proteome</keyword>
<dbReference type="Pfam" id="PF00534">
    <property type="entry name" value="Glycos_transf_1"/>
    <property type="match status" value="1"/>
</dbReference>
<proteinExistence type="predicted"/>
<dbReference type="PANTHER" id="PTHR46401">
    <property type="entry name" value="GLYCOSYLTRANSFERASE WBBK-RELATED"/>
    <property type="match status" value="1"/>
</dbReference>
<dbReference type="GeneID" id="97547159"/>